<dbReference type="Proteomes" id="UP000662873">
    <property type="component" value="Chromosome"/>
</dbReference>
<dbReference type="KEGG" id="npy:NPRO_01210"/>
<evidence type="ECO:0000313" key="2">
    <source>
        <dbReference type="Proteomes" id="UP000662873"/>
    </source>
</evidence>
<organism evidence="1 2">
    <name type="scientific">Candidatus Nitrosymbiomonas proteolyticus</name>
    <dbReference type="NCBI Taxonomy" id="2608984"/>
    <lineage>
        <taxon>Bacteria</taxon>
        <taxon>Bacillati</taxon>
        <taxon>Armatimonadota</taxon>
        <taxon>Armatimonadota incertae sedis</taxon>
        <taxon>Candidatus Nitrosymbiomonas</taxon>
    </lineage>
</organism>
<sequence>MNLLAWGAALGLLFHVGSGEVRRFERLAAEDIAAKLAGPAKEVAVRTKFSSLIGAAQGRLSKVVLQARQFTTDGLPLHTEPFRPQSGSIGSLEIELEDFELTGLPVRKLTASIPDCRFDFGLARREGKVRLSQSGIGVGWVQVEEDALETFILKKFREIKEVSVRLEKEHVFVKGRGEFLLFDSKFEVIARFAVEEGVRFLLTDARIWFDGLSTDAVSRQILLDTLNPVVDLDRDLKLLGAIRVEKFSLHDGLLEAWGQARIPEAPGLASNPLVGAGDQIVYPQAR</sequence>
<gene>
    <name evidence="1" type="ORF">NPRO_01210</name>
</gene>
<protein>
    <recommendedName>
        <fullName evidence="3">DUF2993 domain-containing protein</fullName>
    </recommendedName>
</protein>
<evidence type="ECO:0000313" key="1">
    <source>
        <dbReference type="EMBL" id="BBO22526.1"/>
    </source>
</evidence>
<dbReference type="EMBL" id="AP021858">
    <property type="protein sequence ID" value="BBO22526.1"/>
    <property type="molecule type" value="Genomic_DNA"/>
</dbReference>
<accession>A0A809S227</accession>
<dbReference type="AlphaFoldDB" id="A0A809S227"/>
<evidence type="ECO:0008006" key="3">
    <source>
        <dbReference type="Google" id="ProtNLM"/>
    </source>
</evidence>
<reference evidence="1" key="1">
    <citation type="journal article" name="DNA Res.">
        <title>The physiological potential of anammox bacteria as revealed by their core genome structure.</title>
        <authorList>
            <person name="Okubo T."/>
            <person name="Toyoda A."/>
            <person name="Fukuhara K."/>
            <person name="Uchiyama I."/>
            <person name="Harigaya Y."/>
            <person name="Kuroiwa M."/>
            <person name="Suzuki T."/>
            <person name="Murakami Y."/>
            <person name="Suwa Y."/>
            <person name="Takami H."/>
        </authorList>
    </citation>
    <scope>NUCLEOTIDE SEQUENCE</scope>
    <source>
        <strain evidence="1">317325-2</strain>
    </source>
</reference>
<name>A0A809S227_9BACT</name>
<proteinExistence type="predicted"/>